<evidence type="ECO:0000256" key="22">
    <source>
        <dbReference type="ARBA" id="ARBA00081533"/>
    </source>
</evidence>
<dbReference type="GO" id="GO:0005819">
    <property type="term" value="C:spindle"/>
    <property type="evidence" value="ECO:0007669"/>
    <property type="project" value="UniProtKB-SubCell"/>
</dbReference>
<evidence type="ECO:0000256" key="21">
    <source>
        <dbReference type="ARBA" id="ARBA00075657"/>
    </source>
</evidence>
<evidence type="ECO:0000256" key="19">
    <source>
        <dbReference type="ARBA" id="ARBA00064709"/>
    </source>
</evidence>
<comment type="caution">
    <text evidence="25">The sequence shown here is derived from an EMBL/GenBank/DDBJ whole genome shotgun (WGS) entry which is preliminary data.</text>
</comment>
<accession>A0AAN7VUF2</accession>
<organism evidence="25 26">
    <name type="scientific">Pyrocoelia pectoralis</name>
    <dbReference type="NCBI Taxonomy" id="417401"/>
    <lineage>
        <taxon>Eukaryota</taxon>
        <taxon>Metazoa</taxon>
        <taxon>Ecdysozoa</taxon>
        <taxon>Arthropoda</taxon>
        <taxon>Hexapoda</taxon>
        <taxon>Insecta</taxon>
        <taxon>Pterygota</taxon>
        <taxon>Neoptera</taxon>
        <taxon>Endopterygota</taxon>
        <taxon>Coleoptera</taxon>
        <taxon>Polyphaga</taxon>
        <taxon>Elateriformia</taxon>
        <taxon>Elateroidea</taxon>
        <taxon>Lampyridae</taxon>
        <taxon>Lampyrinae</taxon>
        <taxon>Pyrocoelia</taxon>
    </lineage>
</organism>
<gene>
    <name evidence="25" type="ORF">RI129_001027</name>
</gene>
<evidence type="ECO:0000256" key="10">
    <source>
        <dbReference type="ARBA" id="ARBA00023128"/>
    </source>
</evidence>
<dbReference type="InterPro" id="IPR029069">
    <property type="entry name" value="HotDog_dom_sf"/>
</dbReference>
<evidence type="ECO:0000256" key="1">
    <source>
        <dbReference type="ARBA" id="ARBA00004123"/>
    </source>
</evidence>
<keyword evidence="26" id="KW-1185">Reference proteome</keyword>
<dbReference type="NCBIfam" id="TIGR00369">
    <property type="entry name" value="unchar_dom_1"/>
    <property type="match status" value="1"/>
</dbReference>
<keyword evidence="7" id="KW-0378">Hydrolase</keyword>
<dbReference type="GO" id="GO:0005634">
    <property type="term" value="C:nucleus"/>
    <property type="evidence" value="ECO:0007669"/>
    <property type="project" value="UniProtKB-SubCell"/>
</dbReference>
<evidence type="ECO:0000256" key="3">
    <source>
        <dbReference type="ARBA" id="ARBA00004186"/>
    </source>
</evidence>
<evidence type="ECO:0000256" key="6">
    <source>
        <dbReference type="ARBA" id="ARBA00022490"/>
    </source>
</evidence>
<evidence type="ECO:0000256" key="2">
    <source>
        <dbReference type="ARBA" id="ARBA00004173"/>
    </source>
</evidence>
<evidence type="ECO:0000259" key="24">
    <source>
        <dbReference type="Pfam" id="PF03061"/>
    </source>
</evidence>
<evidence type="ECO:0000313" key="25">
    <source>
        <dbReference type="EMBL" id="KAK5649998.1"/>
    </source>
</evidence>
<keyword evidence="8" id="KW-0007">Acetylation</keyword>
<comment type="catalytic activity">
    <reaction evidence="15">
        <text>dodecanoyl-CoA + H2O = dodecanoate + CoA + H(+)</text>
        <dbReference type="Rhea" id="RHEA:30135"/>
        <dbReference type="ChEBI" id="CHEBI:15377"/>
        <dbReference type="ChEBI" id="CHEBI:15378"/>
        <dbReference type="ChEBI" id="CHEBI:18262"/>
        <dbReference type="ChEBI" id="CHEBI:57287"/>
        <dbReference type="ChEBI" id="CHEBI:57375"/>
    </reaction>
    <physiologicalReaction direction="left-to-right" evidence="15">
        <dbReference type="Rhea" id="RHEA:30136"/>
    </physiologicalReaction>
</comment>
<comment type="catalytic activity">
    <reaction evidence="16">
        <text>hexanoyl-CoA + H2O = hexanoate + CoA + H(+)</text>
        <dbReference type="Rhea" id="RHEA:40115"/>
        <dbReference type="ChEBI" id="CHEBI:15377"/>
        <dbReference type="ChEBI" id="CHEBI:15378"/>
        <dbReference type="ChEBI" id="CHEBI:17120"/>
        <dbReference type="ChEBI" id="CHEBI:57287"/>
        <dbReference type="ChEBI" id="CHEBI:62620"/>
    </reaction>
    <physiologicalReaction direction="left-to-right" evidence="16">
        <dbReference type="Rhea" id="RHEA:40116"/>
    </physiologicalReaction>
</comment>
<keyword evidence="6" id="KW-0963">Cytoplasm</keyword>
<evidence type="ECO:0000256" key="9">
    <source>
        <dbReference type="ARBA" id="ARBA00023098"/>
    </source>
</evidence>
<dbReference type="AlphaFoldDB" id="A0AAN7VUF2"/>
<dbReference type="GO" id="GO:0005829">
    <property type="term" value="C:cytosol"/>
    <property type="evidence" value="ECO:0007669"/>
    <property type="project" value="UniProtKB-SubCell"/>
</dbReference>
<evidence type="ECO:0000256" key="20">
    <source>
        <dbReference type="ARBA" id="ARBA00067273"/>
    </source>
</evidence>
<comment type="subcellular location">
    <subcellularLocation>
        <location evidence="3">Cytoplasm</location>
        <location evidence="3">Cytoskeleton</location>
        <location evidence="3">Spindle</location>
    </subcellularLocation>
    <subcellularLocation>
        <location evidence="4">Cytoplasm</location>
        <location evidence="4">Cytosol</location>
    </subcellularLocation>
    <subcellularLocation>
        <location evidence="2">Mitochondrion</location>
    </subcellularLocation>
    <subcellularLocation>
        <location evidence="1">Nucleus</location>
    </subcellularLocation>
</comment>
<dbReference type="InterPro" id="IPR003736">
    <property type="entry name" value="PAAI_dom"/>
</dbReference>
<keyword evidence="9" id="KW-0443">Lipid metabolism</keyword>
<evidence type="ECO:0000256" key="15">
    <source>
        <dbReference type="ARBA" id="ARBA00048074"/>
    </source>
</evidence>
<evidence type="ECO:0000256" key="5">
    <source>
        <dbReference type="ARBA" id="ARBA00008324"/>
    </source>
</evidence>
<name>A0AAN7VUF2_9COLE</name>
<evidence type="ECO:0000256" key="16">
    <source>
        <dbReference type="ARBA" id="ARBA00050199"/>
    </source>
</evidence>
<comment type="function">
    <text evidence="18">Catalyzes the hydrolysis of acyl-CoAs into free fatty acids and coenzyme A (CoASH), regulating their respective intracellular levels. Has acyl-CoA thioesterase activity towards medium (C12) and long-chain (C18) fatty acyl-CoA substrates. Can also hydrolyze 3-hydroxyphenylacetyl-CoA and 3,4-dihydroxyphenylacetyl-CoA (in vitro). May play a role in controlling adaptive thermogenesis.</text>
</comment>
<dbReference type="GO" id="GO:0006629">
    <property type="term" value="P:lipid metabolic process"/>
    <property type="evidence" value="ECO:0007669"/>
    <property type="project" value="UniProtKB-KW"/>
</dbReference>
<evidence type="ECO:0000256" key="8">
    <source>
        <dbReference type="ARBA" id="ARBA00022990"/>
    </source>
</evidence>
<keyword evidence="12" id="KW-0539">Nucleus</keyword>
<dbReference type="Gene3D" id="3.10.129.10">
    <property type="entry name" value="Hotdog Thioesterase"/>
    <property type="match status" value="1"/>
</dbReference>
<dbReference type="FunFam" id="3.10.129.10:FF:000021">
    <property type="entry name" value="Acyl-coenzyme A thioesterase 13"/>
    <property type="match status" value="1"/>
</dbReference>
<evidence type="ECO:0000256" key="7">
    <source>
        <dbReference type="ARBA" id="ARBA00022801"/>
    </source>
</evidence>
<comment type="subunit">
    <text evidence="19">Homotetramer. Interacts with PCTP.</text>
</comment>
<comment type="catalytic activity">
    <reaction evidence="14">
        <text>decanoyl-CoA + H2O = decanoate + CoA + H(+)</text>
        <dbReference type="Rhea" id="RHEA:40059"/>
        <dbReference type="ChEBI" id="CHEBI:15377"/>
        <dbReference type="ChEBI" id="CHEBI:15378"/>
        <dbReference type="ChEBI" id="CHEBI:27689"/>
        <dbReference type="ChEBI" id="CHEBI:57287"/>
        <dbReference type="ChEBI" id="CHEBI:61430"/>
    </reaction>
    <physiologicalReaction direction="left-to-right" evidence="14">
        <dbReference type="Rhea" id="RHEA:40060"/>
    </physiologicalReaction>
</comment>
<evidence type="ECO:0000256" key="18">
    <source>
        <dbReference type="ARBA" id="ARBA00058205"/>
    </source>
</evidence>
<evidence type="ECO:0000256" key="4">
    <source>
        <dbReference type="ARBA" id="ARBA00004514"/>
    </source>
</evidence>
<sequence>MRQIGTQEIRKIFKSNECGFDNVLQKMKIIEAGDGKCIGEMVVEEQHTNKNKTLHGGMISTLIDTVTTLALFTHKNSELVLSVSVDLHITFIKGAKMGEEIVICASTTKAGRTLGFTNCLIKSKNTDEFLAVGNHTKFLLRKKKE</sequence>
<comment type="similarity">
    <text evidence="5">Belongs to the thioesterase PaaI family.</text>
</comment>
<evidence type="ECO:0000256" key="23">
    <source>
        <dbReference type="ARBA" id="ARBA00083956"/>
    </source>
</evidence>
<dbReference type="PANTHER" id="PTHR21660:SF1">
    <property type="entry name" value="ACYL-COENZYME A THIOESTERASE 13"/>
    <property type="match status" value="1"/>
</dbReference>
<dbReference type="CDD" id="cd03443">
    <property type="entry name" value="PaaI_thioesterase"/>
    <property type="match status" value="1"/>
</dbReference>
<dbReference type="Proteomes" id="UP001329430">
    <property type="component" value="Chromosome 1"/>
</dbReference>
<comment type="catalytic activity">
    <reaction evidence="17">
        <text>a fatty acyl-CoA + H2O = a fatty acid + CoA + H(+)</text>
        <dbReference type="Rhea" id="RHEA:16781"/>
        <dbReference type="ChEBI" id="CHEBI:15377"/>
        <dbReference type="ChEBI" id="CHEBI:15378"/>
        <dbReference type="ChEBI" id="CHEBI:28868"/>
        <dbReference type="ChEBI" id="CHEBI:57287"/>
        <dbReference type="ChEBI" id="CHEBI:77636"/>
    </reaction>
    <physiologicalReaction direction="left-to-right" evidence="17">
        <dbReference type="Rhea" id="RHEA:16782"/>
    </physiologicalReaction>
</comment>
<dbReference type="PANTHER" id="PTHR21660">
    <property type="entry name" value="THIOESTERASE SUPERFAMILY MEMBER-RELATED"/>
    <property type="match status" value="1"/>
</dbReference>
<dbReference type="SUPFAM" id="SSF54637">
    <property type="entry name" value="Thioesterase/thiol ester dehydrase-isomerase"/>
    <property type="match status" value="1"/>
</dbReference>
<evidence type="ECO:0000256" key="13">
    <source>
        <dbReference type="ARBA" id="ARBA00047588"/>
    </source>
</evidence>
<evidence type="ECO:0000256" key="14">
    <source>
        <dbReference type="ARBA" id="ARBA00047969"/>
    </source>
</evidence>
<keyword evidence="10" id="KW-0496">Mitochondrion</keyword>
<evidence type="ECO:0000313" key="26">
    <source>
        <dbReference type="Proteomes" id="UP001329430"/>
    </source>
</evidence>
<dbReference type="InterPro" id="IPR039298">
    <property type="entry name" value="ACOT13"/>
</dbReference>
<feature type="domain" description="Thioesterase" evidence="24">
    <location>
        <begin position="52"/>
        <end position="127"/>
    </location>
</feature>
<evidence type="ECO:0000256" key="11">
    <source>
        <dbReference type="ARBA" id="ARBA00023212"/>
    </source>
</evidence>
<dbReference type="Pfam" id="PF03061">
    <property type="entry name" value="4HBT"/>
    <property type="match status" value="1"/>
</dbReference>
<dbReference type="EMBL" id="JAVRBK010000001">
    <property type="protein sequence ID" value="KAK5649998.1"/>
    <property type="molecule type" value="Genomic_DNA"/>
</dbReference>
<proteinExistence type="inferred from homology"/>
<evidence type="ECO:0000256" key="17">
    <source>
        <dbReference type="ARBA" id="ARBA00052976"/>
    </source>
</evidence>
<comment type="catalytic activity">
    <reaction evidence="13">
        <text>octanoyl-CoA + H2O = octanoate + CoA + H(+)</text>
        <dbReference type="Rhea" id="RHEA:30143"/>
        <dbReference type="ChEBI" id="CHEBI:15377"/>
        <dbReference type="ChEBI" id="CHEBI:15378"/>
        <dbReference type="ChEBI" id="CHEBI:25646"/>
        <dbReference type="ChEBI" id="CHEBI:57287"/>
        <dbReference type="ChEBI" id="CHEBI:57386"/>
    </reaction>
    <physiologicalReaction direction="left-to-right" evidence="13">
        <dbReference type="Rhea" id="RHEA:30144"/>
    </physiologicalReaction>
</comment>
<evidence type="ECO:0000256" key="12">
    <source>
        <dbReference type="ARBA" id="ARBA00023242"/>
    </source>
</evidence>
<dbReference type="InterPro" id="IPR006683">
    <property type="entry name" value="Thioestr_dom"/>
</dbReference>
<keyword evidence="11" id="KW-0206">Cytoskeleton</keyword>
<reference evidence="25 26" key="1">
    <citation type="journal article" date="2024" name="Insects">
        <title>An Improved Chromosome-Level Genome Assembly of the Firefly Pyrocoelia pectoralis.</title>
        <authorList>
            <person name="Fu X."/>
            <person name="Meyer-Rochow V.B."/>
            <person name="Ballantyne L."/>
            <person name="Zhu X."/>
        </authorList>
    </citation>
    <scope>NUCLEOTIDE SEQUENCE [LARGE SCALE GENOMIC DNA]</scope>
    <source>
        <strain evidence="25">XCY_ONT2</strain>
    </source>
</reference>
<protein>
    <recommendedName>
        <fullName evidence="20">Acyl-coenzyme A thioesterase 13</fullName>
    </recommendedName>
    <alternativeName>
        <fullName evidence="22">Hotdog-fold thioesterase superfamily member 2</fullName>
    </alternativeName>
    <alternativeName>
        <fullName evidence="21">Palmitoyl-CoA hydrolase</fullName>
    </alternativeName>
    <alternativeName>
        <fullName evidence="23">Thioesterase superfamily member 2</fullName>
    </alternativeName>
</protein>
<dbReference type="GO" id="GO:0047617">
    <property type="term" value="F:fatty acyl-CoA hydrolase activity"/>
    <property type="evidence" value="ECO:0007669"/>
    <property type="project" value="InterPro"/>
</dbReference>
<dbReference type="GO" id="GO:0005739">
    <property type="term" value="C:mitochondrion"/>
    <property type="evidence" value="ECO:0007669"/>
    <property type="project" value="UniProtKB-SubCell"/>
</dbReference>